<gene>
    <name evidence="1" type="ORF">DNFNHJIP_00041</name>
</gene>
<evidence type="ECO:0000313" key="2">
    <source>
        <dbReference type="Proteomes" id="UP000614580"/>
    </source>
</evidence>
<sequence length="119" mass="13589">MTKSRFENLRVYQLAEDIADLAWRVVTRWERLAKDTIGKQLVNSADSIGANIAEGTGRGSKADNRRFAIIARGSLFEVKHWLRRAYKRGLLAESEVDKFKEFIDELTPKLSAYINSISK</sequence>
<dbReference type="AlphaFoldDB" id="A0A812A233"/>
<dbReference type="PANTHER" id="PTHR38471:SF2">
    <property type="entry name" value="FOUR HELIX BUNDLE PROTEIN"/>
    <property type="match status" value="1"/>
</dbReference>
<dbReference type="NCBIfam" id="TIGR02436">
    <property type="entry name" value="four helix bundle protein"/>
    <property type="match status" value="1"/>
</dbReference>
<protein>
    <submittedName>
        <fullName evidence="1">23S rRNA-intervening sequence protein</fullName>
    </submittedName>
</protein>
<dbReference type="Gene3D" id="1.20.1440.60">
    <property type="entry name" value="23S rRNA-intervening sequence"/>
    <property type="match status" value="1"/>
</dbReference>
<name>A0A812A233_9EURY</name>
<proteinExistence type="predicted"/>
<dbReference type="PANTHER" id="PTHR38471">
    <property type="entry name" value="FOUR HELIX BUNDLE PROTEIN"/>
    <property type="match status" value="1"/>
</dbReference>
<organism evidence="1 2">
    <name type="scientific">Candidatus Argoarchaeum ethanivorans</name>
    <dbReference type="NCBI Taxonomy" id="2608793"/>
    <lineage>
        <taxon>Archaea</taxon>
        <taxon>Methanobacteriati</taxon>
        <taxon>Methanobacteriota</taxon>
        <taxon>Stenosarchaea group</taxon>
        <taxon>Methanomicrobia</taxon>
        <taxon>Methanosarcinales</taxon>
        <taxon>Methanosarcinales incertae sedis</taxon>
        <taxon>GOM Arc I cluster</taxon>
        <taxon>Candidatus Argoarchaeum</taxon>
    </lineage>
</organism>
<dbReference type="EMBL" id="CAJHZY010000003">
    <property type="protein sequence ID" value="CAD7766643.1"/>
    <property type="molecule type" value="Genomic_DNA"/>
</dbReference>
<dbReference type="SUPFAM" id="SSF158446">
    <property type="entry name" value="IVS-encoded protein-like"/>
    <property type="match status" value="1"/>
</dbReference>
<dbReference type="InterPro" id="IPR036583">
    <property type="entry name" value="23S_rRNA_IVS_sf"/>
</dbReference>
<dbReference type="Proteomes" id="UP000614580">
    <property type="component" value="Unassembled WGS sequence"/>
</dbReference>
<evidence type="ECO:0000313" key="1">
    <source>
        <dbReference type="EMBL" id="CAD7766643.1"/>
    </source>
</evidence>
<dbReference type="Pfam" id="PF05635">
    <property type="entry name" value="23S_rRNA_IVP"/>
    <property type="match status" value="1"/>
</dbReference>
<comment type="caution">
    <text evidence="1">The sequence shown here is derived from an EMBL/GenBank/DDBJ whole genome shotgun (WGS) entry which is preliminary data.</text>
</comment>
<dbReference type="InterPro" id="IPR012657">
    <property type="entry name" value="23S_rRNA-intervening_sequence"/>
</dbReference>
<accession>A0A812A233</accession>
<reference evidence="1" key="1">
    <citation type="submission" date="2020-12" db="EMBL/GenBank/DDBJ databases">
        <authorList>
            <person name="Hahn C.J."/>
            <person name="Laso-Perez R."/>
            <person name="Vulcano F."/>
            <person name="Vaziourakis K.-M."/>
            <person name="Stokke R."/>
            <person name="Steen I.H."/>
            <person name="Teske A."/>
            <person name="Boetius A."/>
            <person name="Liebeke M."/>
            <person name="Amann R."/>
            <person name="Knittel K."/>
        </authorList>
    </citation>
    <scope>NUCLEOTIDE SEQUENCE</scope>
    <source>
        <strain evidence="1">Gfbio:c6db26ca-90af-429b-aeed-0e3e8aed0b5e:GoM-Arc1_AMV-AAA_792_C10</strain>
    </source>
</reference>